<comment type="similarity">
    <text evidence="1 5">Belongs to the proline oxidase family.</text>
</comment>
<dbReference type="SUPFAM" id="SSF51730">
    <property type="entry name" value="FAD-linked oxidoreductase"/>
    <property type="match status" value="1"/>
</dbReference>
<evidence type="ECO:0000256" key="2">
    <source>
        <dbReference type="ARBA" id="ARBA00012695"/>
    </source>
</evidence>
<comment type="caution">
    <text evidence="7">The sequence shown here is derived from an EMBL/GenBank/DDBJ whole genome shotgun (WGS) entry which is preliminary data.</text>
</comment>
<dbReference type="InterPro" id="IPR029041">
    <property type="entry name" value="FAD-linked_oxidoreductase-like"/>
</dbReference>
<name>A0A9N9FWP0_9GLOM</name>
<proteinExistence type="inferred from homology"/>
<dbReference type="GO" id="GO:0005739">
    <property type="term" value="C:mitochondrion"/>
    <property type="evidence" value="ECO:0007669"/>
    <property type="project" value="TreeGrafter"/>
</dbReference>
<evidence type="ECO:0000256" key="4">
    <source>
        <dbReference type="ARBA" id="ARBA00023062"/>
    </source>
</evidence>
<gene>
    <name evidence="7" type="ORF">DEBURN_LOCUS7796</name>
</gene>
<comment type="cofactor">
    <cofactor evidence="5">
        <name>FAD</name>
        <dbReference type="ChEBI" id="CHEBI:57692"/>
    </cofactor>
</comment>
<sequence length="105" mass="12361">STIESVLSREWPAGLLQELFKKISTESTRGYRSISFYHLMKKLASKFNKKREERDKGDGGGRDVSIQYYQIYLKDSFTRLKRDLELLRRDNFIFAAKLVRGAYMV</sequence>
<evidence type="ECO:0000313" key="8">
    <source>
        <dbReference type="Proteomes" id="UP000789706"/>
    </source>
</evidence>
<reference evidence="7" key="1">
    <citation type="submission" date="2021-06" db="EMBL/GenBank/DDBJ databases">
        <authorList>
            <person name="Kallberg Y."/>
            <person name="Tangrot J."/>
            <person name="Rosling A."/>
        </authorList>
    </citation>
    <scope>NUCLEOTIDE SEQUENCE</scope>
    <source>
        <strain evidence="7">AZ414A</strain>
    </source>
</reference>
<keyword evidence="4 5" id="KW-0642">Proline metabolism</keyword>
<evidence type="ECO:0000256" key="5">
    <source>
        <dbReference type="RuleBase" id="RU364054"/>
    </source>
</evidence>
<dbReference type="Gene3D" id="3.20.20.220">
    <property type="match status" value="1"/>
</dbReference>
<keyword evidence="3 5" id="KW-0560">Oxidoreductase</keyword>
<evidence type="ECO:0000256" key="3">
    <source>
        <dbReference type="ARBA" id="ARBA00023002"/>
    </source>
</evidence>
<dbReference type="PANTHER" id="PTHR13914:SF0">
    <property type="entry name" value="PROLINE DEHYDROGENASE 1, MITOCHONDRIAL"/>
    <property type="match status" value="1"/>
</dbReference>
<feature type="domain" description="Proline dehydrogenase" evidence="6">
    <location>
        <begin position="65"/>
        <end position="104"/>
    </location>
</feature>
<comment type="function">
    <text evidence="5">Converts proline to delta-1-pyrroline-5-carboxylate.</text>
</comment>
<comment type="catalytic activity">
    <reaction evidence="5">
        <text>L-proline + a quinone = (S)-1-pyrroline-5-carboxylate + a quinol + H(+)</text>
        <dbReference type="Rhea" id="RHEA:23784"/>
        <dbReference type="ChEBI" id="CHEBI:15378"/>
        <dbReference type="ChEBI" id="CHEBI:17388"/>
        <dbReference type="ChEBI" id="CHEBI:24646"/>
        <dbReference type="ChEBI" id="CHEBI:60039"/>
        <dbReference type="ChEBI" id="CHEBI:132124"/>
        <dbReference type="EC" id="1.5.5.2"/>
    </reaction>
</comment>
<dbReference type="GO" id="GO:0071949">
    <property type="term" value="F:FAD binding"/>
    <property type="evidence" value="ECO:0007669"/>
    <property type="project" value="TreeGrafter"/>
</dbReference>
<accession>A0A9N9FWP0</accession>
<evidence type="ECO:0000256" key="1">
    <source>
        <dbReference type="ARBA" id="ARBA00005869"/>
    </source>
</evidence>
<dbReference type="GO" id="GO:0004657">
    <property type="term" value="F:proline dehydrogenase activity"/>
    <property type="evidence" value="ECO:0007669"/>
    <property type="project" value="UniProtKB-EC"/>
</dbReference>
<dbReference type="EC" id="1.5.5.2" evidence="2 5"/>
<dbReference type="Pfam" id="PF01619">
    <property type="entry name" value="Pro_dh"/>
    <property type="match status" value="1"/>
</dbReference>
<dbReference type="AlphaFoldDB" id="A0A9N9FWP0"/>
<keyword evidence="5" id="KW-0285">Flavoprotein</keyword>
<dbReference type="InterPro" id="IPR002872">
    <property type="entry name" value="Proline_DH_dom"/>
</dbReference>
<protein>
    <recommendedName>
        <fullName evidence="2 5">Proline dehydrogenase</fullName>
        <ecNumber evidence="2 5">1.5.5.2</ecNumber>
    </recommendedName>
</protein>
<evidence type="ECO:0000259" key="6">
    <source>
        <dbReference type="Pfam" id="PF01619"/>
    </source>
</evidence>
<dbReference type="GO" id="GO:0010133">
    <property type="term" value="P:L-proline catabolic process to L-glutamate"/>
    <property type="evidence" value="ECO:0007669"/>
    <property type="project" value="TreeGrafter"/>
</dbReference>
<dbReference type="Proteomes" id="UP000789706">
    <property type="component" value="Unassembled WGS sequence"/>
</dbReference>
<organism evidence="7 8">
    <name type="scientific">Diversispora eburnea</name>
    <dbReference type="NCBI Taxonomy" id="1213867"/>
    <lineage>
        <taxon>Eukaryota</taxon>
        <taxon>Fungi</taxon>
        <taxon>Fungi incertae sedis</taxon>
        <taxon>Mucoromycota</taxon>
        <taxon>Glomeromycotina</taxon>
        <taxon>Glomeromycetes</taxon>
        <taxon>Diversisporales</taxon>
        <taxon>Diversisporaceae</taxon>
        <taxon>Diversispora</taxon>
    </lineage>
</organism>
<dbReference type="EMBL" id="CAJVPK010001012">
    <property type="protein sequence ID" value="CAG8565340.1"/>
    <property type="molecule type" value="Genomic_DNA"/>
</dbReference>
<keyword evidence="5" id="KW-0274">FAD</keyword>
<feature type="non-terminal residue" evidence="7">
    <location>
        <position position="1"/>
    </location>
</feature>
<dbReference type="PANTHER" id="PTHR13914">
    <property type="entry name" value="PROLINE OXIDASE"/>
    <property type="match status" value="1"/>
</dbReference>
<keyword evidence="8" id="KW-1185">Reference proteome</keyword>
<dbReference type="InterPro" id="IPR015659">
    <property type="entry name" value="Proline_oxidase"/>
</dbReference>
<evidence type="ECO:0000313" key="7">
    <source>
        <dbReference type="EMBL" id="CAG8565340.1"/>
    </source>
</evidence>